<evidence type="ECO:0000256" key="5">
    <source>
        <dbReference type="ARBA" id="ARBA00023163"/>
    </source>
</evidence>
<dbReference type="GeneID" id="18238627"/>
<evidence type="ECO:0000313" key="10">
    <source>
        <dbReference type="EMBL" id="EGF80119.1"/>
    </source>
</evidence>
<dbReference type="Pfam" id="PF09270">
    <property type="entry name" value="BTD"/>
    <property type="match status" value="1"/>
</dbReference>
<dbReference type="STRING" id="684364.F4P3Q1"/>
<dbReference type="RefSeq" id="XP_006678957.1">
    <property type="nucleotide sequence ID" value="XM_006678894.1"/>
</dbReference>
<feature type="compositionally biased region" description="Basic and acidic residues" evidence="7">
    <location>
        <begin position="657"/>
        <end position="666"/>
    </location>
</feature>
<dbReference type="SUPFAM" id="SSF110217">
    <property type="entry name" value="DNA-binding protein LAG-1 (CSL)"/>
    <property type="match status" value="1"/>
</dbReference>
<comment type="subcellular location">
    <subcellularLocation>
        <location evidence="1">Nucleus</location>
    </subcellularLocation>
</comment>
<dbReference type="GO" id="GO:0000978">
    <property type="term" value="F:RNA polymerase II cis-regulatory region sequence-specific DNA binding"/>
    <property type="evidence" value="ECO:0000318"/>
    <property type="project" value="GO_Central"/>
</dbReference>
<dbReference type="Gene3D" id="2.80.10.50">
    <property type="match status" value="2"/>
</dbReference>
<dbReference type="Proteomes" id="UP000007241">
    <property type="component" value="Unassembled WGS sequence"/>
</dbReference>
<name>F4P3Q1_BATDJ</name>
<dbReference type="GO" id="GO:0001228">
    <property type="term" value="F:DNA-binding transcription activator activity, RNA polymerase II-specific"/>
    <property type="evidence" value="ECO:0007669"/>
    <property type="project" value="InterPro"/>
</dbReference>
<feature type="domain" description="Beta-trefoil DNA-binding" evidence="9">
    <location>
        <begin position="777"/>
        <end position="1076"/>
    </location>
</feature>
<dbReference type="InterPro" id="IPR037095">
    <property type="entry name" value="RBP-J/Cbf11_DNA-bd_sf"/>
</dbReference>
<accession>F4P3Q1</accession>
<comment type="similarity">
    <text evidence="2">Belongs to the Su(H) family.</text>
</comment>
<dbReference type="HOGENOM" id="CLU_259845_0_0_1"/>
<feature type="compositionally biased region" description="Polar residues" evidence="7">
    <location>
        <begin position="620"/>
        <end position="630"/>
    </location>
</feature>
<keyword evidence="6" id="KW-0539">Nucleus</keyword>
<evidence type="ECO:0000259" key="9">
    <source>
        <dbReference type="SMART" id="SM01268"/>
    </source>
</evidence>
<dbReference type="InterPro" id="IPR008967">
    <property type="entry name" value="p53-like_TF_DNA-bd_sf"/>
</dbReference>
<dbReference type="InterPro" id="IPR015350">
    <property type="entry name" value="Beta-trefoil_DNA-bd_dom"/>
</dbReference>
<dbReference type="GO" id="GO:0000981">
    <property type="term" value="F:DNA-binding transcription factor activity, RNA polymerase II-specific"/>
    <property type="evidence" value="ECO:0000318"/>
    <property type="project" value="GO_Central"/>
</dbReference>
<keyword evidence="3" id="KW-0805">Transcription regulation</keyword>
<gene>
    <name evidence="10" type="ORF">BATDEDRAFT_24895</name>
</gene>
<dbReference type="SMART" id="SM01268">
    <property type="entry name" value="BTD"/>
    <property type="match status" value="1"/>
</dbReference>
<evidence type="ECO:0000256" key="3">
    <source>
        <dbReference type="ARBA" id="ARBA00023015"/>
    </source>
</evidence>
<dbReference type="Pfam" id="PF09271">
    <property type="entry name" value="LAG1-DNAbind"/>
    <property type="match status" value="1"/>
</dbReference>
<evidence type="ECO:0000259" key="8">
    <source>
        <dbReference type="SMART" id="SM01267"/>
    </source>
</evidence>
<dbReference type="InterPro" id="IPR036358">
    <property type="entry name" value="BTD_sf"/>
</dbReference>
<keyword evidence="11" id="KW-1185">Reference proteome</keyword>
<dbReference type="InParanoid" id="F4P3Q1"/>
<sequence length="1321" mass="147457">MSNLEKDNEPDSPTSLYILETHDYTMQPSSSNLNFEGRSASQNDWSRFFLAAPLLSDDPVYLHADHIEELDIPVISTVTHIQAPSLFDPSSSLQEIDIDPVLDQISTVVAQTPHPTSITVQATRDEDLNSSISPFALDTLPWFNTPSKFSTLTTASGAYCSTLDKGLNPSNSKASLIPSRHASDRRNIEDISLECPTISNANTNLSNINEFNLNASNAAPMLTSGFGILDFPNEITGNKNYSSANVEQLQYSNFWSTPVPNDAVFARLPFAQATENMATNDNPSSSVCLNSWKENSQNDTLNPSTIISGMLAENTTTNDAIFGDRPEISDSSTRSFLQHYDHDINCLCNVCHTIRIQMQTFGTMYEGDINNASDNGFTTYPISQSSRFNAPFESDKNLQFNNNSSKNREYLLARNIGVNNQTDKTLQQLHLQNTSSLNKLPTQPSLETLAFKENAITTLCLSNLSPTISEQHLASGYTPKFEFSSTLSGVAHVPGSLILAAMEISFHGFWNRLRTPDDMDIQSQSVLVEKFLGPRNVEYTVLLIHPRVVQKSYGKEKRFFCPQPIIYLIGAGWPKLIGDIKNKDGIEQIHPHAKASFVDNNHISWTSDARLTKNQFRYTAVSPTTSSNTKKVTKQRDAHNINHRDRTRSSSSSKSIEVIDHDSDTDDSRTVLDGEFLSSRHGVKCNLEMERRRVNLLSKTSSYGRCATPSMQGPIHCMSAYTKGLYISDFDNRKSFHLNFRIYGNVSKEEVCRIRSKEIKVISKPSRNKSVAKSSENIICSGHYIALFNRVRSQTISTRYMSVSQDGSKLTSRHTPWDTFIIWLESDPVYIARKANFDGNNKSVVSDDGFKLNIELMSVLVRSLDFESNSRKESLWNVDGENSQLFKDKPESTIHYGNTVVLENLMTGLLTVPLIVRRVNGKSMAVVQESDSPTLASEFTRASLFLSQDHCHGNIESKTKDAVSQLHKISFQVKSQPGHYISLRDESIVIYQAQSSLSQPDDKSTLDMAEKKTDHQFKASDSFKLTKPLLPLQGKSQHAHKEPTLKPLKRPLQNTVEASKKRLKDIQSIWGDASNISMPQSKTADFSVHASQYKTDYSTKNSTVTTEDITELSVWSIVGTEVVEHTFSLPPDDIGLDSDTISPTTLKQTSLQPTTTKIPASTQSSSTENISKYSSILNSPEKSTCLGAQPMPIIDRISQEGTNVLVCIGSQFGVNFWIFAGIVPAKRMTIRSTFIFMAEFQCPIEIIRHSFTGNRDHPSNASKNRNIPFTAATNKANNKPEPFIIDQNDSNACITEIVPLLVLRDKMVFRTEYSLQLQWQK</sequence>
<evidence type="ECO:0000313" key="11">
    <source>
        <dbReference type="Proteomes" id="UP000007241"/>
    </source>
</evidence>
<dbReference type="GO" id="GO:0005634">
    <property type="term" value="C:nucleus"/>
    <property type="evidence" value="ECO:0007669"/>
    <property type="project" value="UniProtKB-SubCell"/>
</dbReference>
<dbReference type="Gene3D" id="2.60.40.1450">
    <property type="entry name" value="LAG1, DNA binding domain"/>
    <property type="match status" value="2"/>
</dbReference>
<feature type="compositionally biased region" description="Basic and acidic residues" evidence="7">
    <location>
        <begin position="634"/>
        <end position="648"/>
    </location>
</feature>
<protein>
    <recommendedName>
        <fullName evidence="12">LAG1-DNAbind-domain-containing protein</fullName>
    </recommendedName>
</protein>
<organism evidence="10 11">
    <name type="scientific">Batrachochytrium dendrobatidis (strain JAM81 / FGSC 10211)</name>
    <name type="common">Frog chytrid fungus</name>
    <dbReference type="NCBI Taxonomy" id="684364"/>
    <lineage>
        <taxon>Eukaryota</taxon>
        <taxon>Fungi</taxon>
        <taxon>Fungi incertae sedis</taxon>
        <taxon>Chytridiomycota</taxon>
        <taxon>Chytridiomycota incertae sedis</taxon>
        <taxon>Chytridiomycetes</taxon>
        <taxon>Rhizophydiales</taxon>
        <taxon>Rhizophydiales incertae sedis</taxon>
        <taxon>Batrachochytrium</taxon>
    </lineage>
</organism>
<evidence type="ECO:0000256" key="1">
    <source>
        <dbReference type="ARBA" id="ARBA00004123"/>
    </source>
</evidence>
<feature type="region of interest" description="Disordered" evidence="7">
    <location>
        <begin position="620"/>
        <end position="666"/>
    </location>
</feature>
<evidence type="ECO:0000256" key="4">
    <source>
        <dbReference type="ARBA" id="ARBA00023125"/>
    </source>
</evidence>
<dbReference type="EMBL" id="GL882884">
    <property type="protein sequence ID" value="EGF80119.1"/>
    <property type="molecule type" value="Genomic_DNA"/>
</dbReference>
<evidence type="ECO:0000256" key="7">
    <source>
        <dbReference type="SAM" id="MobiDB-lite"/>
    </source>
</evidence>
<reference evidence="10 11" key="1">
    <citation type="submission" date="2009-12" db="EMBL/GenBank/DDBJ databases">
        <title>The draft genome of Batrachochytrium dendrobatidis.</title>
        <authorList>
            <consortium name="US DOE Joint Genome Institute (JGI-PGF)"/>
            <person name="Kuo A."/>
            <person name="Salamov A."/>
            <person name="Schmutz J."/>
            <person name="Lucas S."/>
            <person name="Pitluck S."/>
            <person name="Rosenblum E."/>
            <person name="Stajich J."/>
            <person name="Eisen M."/>
            <person name="Grigoriev I.V."/>
        </authorList>
    </citation>
    <scope>NUCLEOTIDE SEQUENCE [LARGE SCALE GENOMIC DNA]</scope>
    <source>
        <strain evidence="11">JAM81 / FGSC 10211</strain>
    </source>
</reference>
<dbReference type="PANTHER" id="PTHR10665">
    <property type="entry name" value="RECOMBINING BINDING PROTEIN SUPPRESSOR OF HAIRLESS"/>
    <property type="match status" value="1"/>
</dbReference>
<dbReference type="SMART" id="SM01267">
    <property type="entry name" value="LAG1_DNAbind"/>
    <property type="match status" value="1"/>
</dbReference>
<evidence type="ECO:0008006" key="12">
    <source>
        <dbReference type="Google" id="ProtNLM"/>
    </source>
</evidence>
<proteinExistence type="inferred from homology"/>
<dbReference type="InterPro" id="IPR040159">
    <property type="entry name" value="CLS_fam"/>
</dbReference>
<keyword evidence="4" id="KW-0238">DNA-binding</keyword>
<dbReference type="SUPFAM" id="SSF49417">
    <property type="entry name" value="p53-like transcription factors"/>
    <property type="match status" value="2"/>
</dbReference>
<keyword evidence="5" id="KW-0804">Transcription</keyword>
<dbReference type="OrthoDB" id="5600360at2759"/>
<dbReference type="InterPro" id="IPR015351">
    <property type="entry name" value="RBP-J/Cbf11/Cbf12_DNA-bd"/>
</dbReference>
<evidence type="ECO:0000256" key="6">
    <source>
        <dbReference type="ARBA" id="ARBA00023242"/>
    </source>
</evidence>
<feature type="domain" description="RBP-J/Cbf11/Cbf12 DNA binding" evidence="8">
    <location>
        <begin position="540"/>
        <end position="776"/>
    </location>
</feature>
<evidence type="ECO:0000256" key="2">
    <source>
        <dbReference type="ARBA" id="ARBA00009704"/>
    </source>
</evidence>